<accession>A0A060QJ53</accession>
<dbReference type="NCBIfam" id="TIGR01730">
    <property type="entry name" value="RND_mfp"/>
    <property type="match status" value="1"/>
</dbReference>
<dbReference type="EMBL" id="CBLX010000024">
    <property type="protein sequence ID" value="CDG41000.1"/>
    <property type="molecule type" value="Genomic_DNA"/>
</dbReference>
<dbReference type="Pfam" id="PF25954">
    <property type="entry name" value="Beta-barrel_RND_2"/>
    <property type="match status" value="1"/>
</dbReference>
<proteinExistence type="inferred from homology"/>
<dbReference type="GO" id="GO:0022857">
    <property type="term" value="F:transmembrane transporter activity"/>
    <property type="evidence" value="ECO:0007669"/>
    <property type="project" value="InterPro"/>
</dbReference>
<comment type="caution">
    <text evidence="6">The sequence shown here is derived from an EMBL/GenBank/DDBJ whole genome shotgun (WGS) entry which is preliminary data.</text>
</comment>
<dbReference type="GO" id="GO:0060003">
    <property type="term" value="P:copper ion export"/>
    <property type="evidence" value="ECO:0007669"/>
    <property type="project" value="TreeGrafter"/>
</dbReference>
<evidence type="ECO:0000256" key="1">
    <source>
        <dbReference type="ARBA" id="ARBA00009477"/>
    </source>
</evidence>
<organism evidence="6 7">
    <name type="scientific">Asaia bogorensis</name>
    <dbReference type="NCBI Taxonomy" id="91915"/>
    <lineage>
        <taxon>Bacteria</taxon>
        <taxon>Pseudomonadati</taxon>
        <taxon>Pseudomonadota</taxon>
        <taxon>Alphaproteobacteria</taxon>
        <taxon>Acetobacterales</taxon>
        <taxon>Acetobacteraceae</taxon>
        <taxon>Asaia</taxon>
    </lineage>
</organism>
<dbReference type="GO" id="GO:0016020">
    <property type="term" value="C:membrane"/>
    <property type="evidence" value="ECO:0007669"/>
    <property type="project" value="InterPro"/>
</dbReference>
<dbReference type="AlphaFoldDB" id="A0A060QJ53"/>
<dbReference type="GO" id="GO:0015679">
    <property type="term" value="P:plasma membrane copper ion transport"/>
    <property type="evidence" value="ECO:0007669"/>
    <property type="project" value="TreeGrafter"/>
</dbReference>
<feature type="chain" id="PRO_5001589269" evidence="3">
    <location>
        <begin position="35"/>
        <end position="397"/>
    </location>
</feature>
<reference evidence="6 7" key="1">
    <citation type="journal article" date="2014" name="Genome Biol. Evol.">
        <title>Acetic acid bacteria genomes reveal functional traits for adaptation to life in insect guts.</title>
        <authorList>
            <person name="Chouaia B."/>
            <person name="Gaiarsa S."/>
            <person name="Crotti E."/>
            <person name="Comandatore F."/>
            <person name="Degli Esposti M."/>
            <person name="Ricci I."/>
            <person name="Alma A."/>
            <person name="Favia G."/>
            <person name="Bandi C."/>
            <person name="Daffonchio D."/>
        </authorList>
    </citation>
    <scope>NUCLEOTIDE SEQUENCE [LARGE SCALE GENOMIC DNA]</scope>
    <source>
        <strain evidence="6 7">SF2.1</strain>
    </source>
</reference>
<dbReference type="Gene3D" id="2.40.50.100">
    <property type="match status" value="1"/>
</dbReference>
<feature type="signal peptide" evidence="3">
    <location>
        <begin position="1"/>
        <end position="34"/>
    </location>
</feature>
<dbReference type="InterPro" id="IPR006143">
    <property type="entry name" value="RND_pump_MFP"/>
</dbReference>
<gene>
    <name evidence="6" type="ORF">ASAP_2955</name>
</gene>
<evidence type="ECO:0000313" key="7">
    <source>
        <dbReference type="Proteomes" id="UP000027583"/>
    </source>
</evidence>
<dbReference type="PROSITE" id="PS51257">
    <property type="entry name" value="PROKAR_LIPOPROTEIN"/>
    <property type="match status" value="1"/>
</dbReference>
<evidence type="ECO:0000313" key="6">
    <source>
        <dbReference type="EMBL" id="CDG41000.1"/>
    </source>
</evidence>
<dbReference type="PANTHER" id="PTHR30097:SF4">
    <property type="entry name" value="SLR6042 PROTEIN"/>
    <property type="match status" value="1"/>
</dbReference>
<dbReference type="RefSeq" id="WP_051757777.1">
    <property type="nucleotide sequence ID" value="NZ_CBLX010000024.1"/>
</dbReference>
<dbReference type="Gene3D" id="2.40.420.20">
    <property type="match status" value="1"/>
</dbReference>
<evidence type="ECO:0000259" key="5">
    <source>
        <dbReference type="Pfam" id="PF25975"/>
    </source>
</evidence>
<dbReference type="GO" id="GO:0030313">
    <property type="term" value="C:cell envelope"/>
    <property type="evidence" value="ECO:0007669"/>
    <property type="project" value="TreeGrafter"/>
</dbReference>
<sequence>MIRCLAVIRRRTLAVSVVLTGLVVSSCLAGTARAGESWRHVFTLPEEAQRNEHVVIVSLSQGEVFPSVQAMARVDADTSRVIDIHAAGAGKVMAVHVTPGQPVKRGEALISYTDHSLHELQLQREQVDAALASARAGEAEATMLYRRGAALVGSAVSRGELERRRMVLEQQRGLVKAREADLATLEHRQTEEFTSVTERIVQDEASDLISPVDGVVQAVRTSVAADINAGDNLVTVVDLSRLWLSADLSPEDAAGLAPGGKARFRPASQEKGRVIEARITTVAGLADPATGLVRVVCTLDHPPSSLRPGMMLDAAFQAGEGTQGLRVPVAALQQIDGEDVVFVQQDTTHFMPVSVQVKARDDEQAIVSGALHDGDRLVGDGSFTLKSMALLSSMTAD</sequence>
<dbReference type="eggNOG" id="COG0845">
    <property type="taxonomic scope" value="Bacteria"/>
</dbReference>
<name>A0A060QJ53_9PROT</name>
<dbReference type="Proteomes" id="UP000027583">
    <property type="component" value="Unassembled WGS sequence"/>
</dbReference>
<comment type="similarity">
    <text evidence="1">Belongs to the membrane fusion protein (MFP) (TC 8.A.1) family.</text>
</comment>
<feature type="domain" description="CusB-like beta-barrel" evidence="4">
    <location>
        <begin position="242"/>
        <end position="318"/>
    </location>
</feature>
<dbReference type="PANTHER" id="PTHR30097">
    <property type="entry name" value="CATION EFFLUX SYSTEM PROTEIN CUSB"/>
    <property type="match status" value="1"/>
</dbReference>
<feature type="domain" description="CzcB-like C-terminal circularly permuted SH3-like" evidence="5">
    <location>
        <begin position="326"/>
        <end position="386"/>
    </location>
</feature>
<dbReference type="Pfam" id="PF25975">
    <property type="entry name" value="CzcB_C"/>
    <property type="match status" value="1"/>
</dbReference>
<dbReference type="SUPFAM" id="SSF111369">
    <property type="entry name" value="HlyD-like secretion proteins"/>
    <property type="match status" value="1"/>
</dbReference>
<dbReference type="InterPro" id="IPR051909">
    <property type="entry name" value="MFP_Cation_Efflux"/>
</dbReference>
<keyword evidence="3" id="KW-0732">Signal</keyword>
<protein>
    <submittedName>
        <fullName evidence="6">Cation efflux protein</fullName>
    </submittedName>
</protein>
<evidence type="ECO:0000256" key="3">
    <source>
        <dbReference type="SAM" id="SignalP"/>
    </source>
</evidence>
<evidence type="ECO:0000256" key="2">
    <source>
        <dbReference type="ARBA" id="ARBA00022448"/>
    </source>
</evidence>
<dbReference type="InterPro" id="IPR058649">
    <property type="entry name" value="CzcB_C"/>
</dbReference>
<keyword evidence="2" id="KW-0813">Transport</keyword>
<dbReference type="Gene3D" id="2.40.30.170">
    <property type="match status" value="1"/>
</dbReference>
<dbReference type="Gene3D" id="1.10.287.470">
    <property type="entry name" value="Helix hairpin bin"/>
    <property type="match status" value="1"/>
</dbReference>
<evidence type="ECO:0000259" key="4">
    <source>
        <dbReference type="Pfam" id="PF25954"/>
    </source>
</evidence>
<dbReference type="InterPro" id="IPR058792">
    <property type="entry name" value="Beta-barrel_RND_2"/>
</dbReference>
<reference evidence="6 7" key="2">
    <citation type="journal article" date="2014" name="PLoS ONE">
        <title>Evolution of mitochondria reconstructed from the energy metabolism of living bacteria.</title>
        <authorList>
            <person name="Degli Esposti M."/>
            <person name="Chouaia B."/>
            <person name="Comandatore F."/>
            <person name="Crotti E."/>
            <person name="Sassera D."/>
            <person name="Lievens P.M."/>
            <person name="Daffonchio D."/>
            <person name="Bandi C."/>
        </authorList>
    </citation>
    <scope>NUCLEOTIDE SEQUENCE [LARGE SCALE GENOMIC DNA]</scope>
    <source>
        <strain evidence="6 7">SF2.1</strain>
    </source>
</reference>